<evidence type="ECO:0000256" key="1">
    <source>
        <dbReference type="ARBA" id="ARBA00003670"/>
    </source>
</evidence>
<proteinExistence type="predicted"/>
<keyword evidence="4" id="KW-0456">Lyase</keyword>
<organism evidence="4 5">
    <name type="scientific">Mannheimia haemolytica</name>
    <name type="common">Pasteurella haemolytica</name>
    <dbReference type="NCBI Taxonomy" id="75985"/>
    <lineage>
        <taxon>Bacteria</taxon>
        <taxon>Pseudomonadati</taxon>
        <taxon>Pseudomonadota</taxon>
        <taxon>Gammaproteobacteria</taxon>
        <taxon>Pasteurellales</taxon>
        <taxon>Pasteurellaceae</taxon>
        <taxon>Mannheimia</taxon>
    </lineage>
</organism>
<evidence type="ECO:0000256" key="3">
    <source>
        <dbReference type="SAM" id="MobiDB-lite"/>
    </source>
</evidence>
<dbReference type="Pfam" id="PF00311">
    <property type="entry name" value="PEPcase"/>
    <property type="match status" value="1"/>
</dbReference>
<keyword evidence="4" id="KW-0670">Pyruvate</keyword>
<dbReference type="EMBL" id="UGPN01000002">
    <property type="protein sequence ID" value="STY64275.1"/>
    <property type="molecule type" value="Genomic_DNA"/>
</dbReference>
<name>A0A378N9A2_MANHA</name>
<dbReference type="Proteomes" id="UP000254802">
    <property type="component" value="Unassembled WGS sequence"/>
</dbReference>
<evidence type="ECO:0000313" key="4">
    <source>
        <dbReference type="EMBL" id="STY64275.1"/>
    </source>
</evidence>
<feature type="region of interest" description="Disordered" evidence="3">
    <location>
        <begin position="46"/>
        <end position="73"/>
    </location>
</feature>
<reference evidence="4 5" key="1">
    <citation type="submission" date="2018-06" db="EMBL/GenBank/DDBJ databases">
        <authorList>
            <consortium name="Pathogen Informatics"/>
            <person name="Doyle S."/>
        </authorList>
    </citation>
    <scope>NUCLEOTIDE SEQUENCE [LARGE SCALE GENOMIC DNA]</scope>
    <source>
        <strain evidence="4 5">NCTC10638</strain>
    </source>
</reference>
<comment type="function">
    <text evidence="1">Forms oxaloacetate, a four-carbon dicarboxylic acid source for the tricarboxylic acid cycle.</text>
</comment>
<sequence length="73" mass="7991">MPECLLPAGRNIGRKMLCVNLCEKYNIELTLFHGRGGTIGRGGAPAHAALLSQPPRSLKNGLRVNRTRRNDPL</sequence>
<evidence type="ECO:0000256" key="2">
    <source>
        <dbReference type="ARBA" id="ARBA00022419"/>
    </source>
</evidence>
<protein>
    <recommendedName>
        <fullName evidence="2">Phosphoenolpyruvate carboxylase</fullName>
    </recommendedName>
</protein>
<dbReference type="GO" id="GO:0006099">
    <property type="term" value="P:tricarboxylic acid cycle"/>
    <property type="evidence" value="ECO:0007669"/>
    <property type="project" value="InterPro"/>
</dbReference>
<dbReference type="PANTHER" id="PTHR30523">
    <property type="entry name" value="PHOSPHOENOLPYRUVATE CARBOXYLASE"/>
    <property type="match status" value="1"/>
</dbReference>
<dbReference type="SUPFAM" id="SSF51621">
    <property type="entry name" value="Phosphoenolpyruvate/pyruvate domain"/>
    <property type="match status" value="1"/>
</dbReference>
<dbReference type="InterPro" id="IPR015813">
    <property type="entry name" value="Pyrv/PenolPyrv_kinase-like_dom"/>
</dbReference>
<dbReference type="GO" id="GO:0008964">
    <property type="term" value="F:phosphoenolpyruvate carboxylase activity"/>
    <property type="evidence" value="ECO:0007669"/>
    <property type="project" value="InterPro"/>
</dbReference>
<dbReference type="InterPro" id="IPR021135">
    <property type="entry name" value="PEP_COase"/>
</dbReference>
<gene>
    <name evidence="4" type="primary">ppc_4</name>
    <name evidence="4" type="ORF">NCTC10638_03451</name>
</gene>
<dbReference type="AlphaFoldDB" id="A0A378N9A2"/>
<evidence type="ECO:0000313" key="5">
    <source>
        <dbReference type="Proteomes" id="UP000254802"/>
    </source>
</evidence>
<accession>A0A378N9A2</accession>
<dbReference type="GO" id="GO:0005829">
    <property type="term" value="C:cytosol"/>
    <property type="evidence" value="ECO:0007669"/>
    <property type="project" value="TreeGrafter"/>
</dbReference>
<dbReference type="GO" id="GO:0015977">
    <property type="term" value="P:carbon fixation"/>
    <property type="evidence" value="ECO:0007669"/>
    <property type="project" value="InterPro"/>
</dbReference>
<dbReference type="PANTHER" id="PTHR30523:SF6">
    <property type="entry name" value="PHOSPHOENOLPYRUVATE CARBOXYLASE"/>
    <property type="match status" value="1"/>
</dbReference>